<dbReference type="InterPro" id="IPR016169">
    <property type="entry name" value="FAD-bd_PCMH_sub2"/>
</dbReference>
<evidence type="ECO:0000256" key="2">
    <source>
        <dbReference type="ARBA" id="ARBA00022827"/>
    </source>
</evidence>
<dbReference type="EMBL" id="BMXV01000007">
    <property type="protein sequence ID" value="GGY80547.1"/>
    <property type="molecule type" value="Genomic_DNA"/>
</dbReference>
<gene>
    <name evidence="4" type="primary">glcE</name>
    <name evidence="4" type="ORF">GCM10007071_29860</name>
</gene>
<evidence type="ECO:0000256" key="1">
    <source>
        <dbReference type="ARBA" id="ARBA00022630"/>
    </source>
</evidence>
<sequence length="358" mass="39006">MGDISQQLVEQVRQAAEADTPLAITGGGSKPFLGRGLRGEPLELVGHAGIVSYEPVELVLTVRAGTRLDDIDAALAEQGQRLAFEPPRFGSSDTIGGALAANLSGPGRPWQGSVRDHVLGLRLINGRGEHLRFGGQVMKNVAGYDASRLQAGALGTLGAITEISLKVMPRPAMEQTLIQPMDHQHALALMNRLAGQSKPLSAACWYQGQLYLRLSGSRPAVEATSESWRADSGGDMGVLDDGDIFWRQLRDQRLPFFDGEKPLWRFSVNPTATLEDVDEHALIDWGGAQRWSRQQENLSVMAEKAARAGGQAALFRHGDRSGEVMHPQPAPLRTIQKRLKASFDPEGIFNPQHLYTWL</sequence>
<dbReference type="InterPro" id="IPR016166">
    <property type="entry name" value="FAD-bd_PCMH"/>
</dbReference>
<evidence type="ECO:0000313" key="5">
    <source>
        <dbReference type="Proteomes" id="UP000601597"/>
    </source>
</evidence>
<dbReference type="NCBIfam" id="NF008439">
    <property type="entry name" value="PRK11282.1"/>
    <property type="match status" value="1"/>
</dbReference>
<name>A0ABQ3B612_9GAMM</name>
<dbReference type="Proteomes" id="UP000601597">
    <property type="component" value="Unassembled WGS sequence"/>
</dbReference>
<reference evidence="5" key="1">
    <citation type="journal article" date="2019" name="Int. J. Syst. Evol. Microbiol.">
        <title>The Global Catalogue of Microorganisms (GCM) 10K type strain sequencing project: providing services to taxonomists for standard genome sequencing and annotation.</title>
        <authorList>
            <consortium name="The Broad Institute Genomics Platform"/>
            <consortium name="The Broad Institute Genome Sequencing Center for Infectious Disease"/>
            <person name="Wu L."/>
            <person name="Ma J."/>
        </authorList>
    </citation>
    <scope>NUCLEOTIDE SEQUENCE [LARGE SCALE GENOMIC DNA]</scope>
    <source>
        <strain evidence="5">KCTC 22280</strain>
    </source>
</reference>
<dbReference type="RefSeq" id="WP_189577588.1">
    <property type="nucleotide sequence ID" value="NZ_BMXV01000007.1"/>
</dbReference>
<accession>A0ABQ3B612</accession>
<organism evidence="4 5">
    <name type="scientific">Marinobacter zhanjiangensis</name>
    <dbReference type="NCBI Taxonomy" id="578215"/>
    <lineage>
        <taxon>Bacteria</taxon>
        <taxon>Pseudomonadati</taxon>
        <taxon>Pseudomonadota</taxon>
        <taxon>Gammaproteobacteria</taxon>
        <taxon>Pseudomonadales</taxon>
        <taxon>Marinobacteraceae</taxon>
        <taxon>Marinobacter</taxon>
    </lineage>
</organism>
<dbReference type="Gene3D" id="3.30.465.10">
    <property type="match status" value="1"/>
</dbReference>
<dbReference type="InterPro" id="IPR006094">
    <property type="entry name" value="Oxid_FAD_bind_N"/>
</dbReference>
<feature type="domain" description="FAD-binding PCMH-type" evidence="3">
    <location>
        <begin position="1"/>
        <end position="170"/>
    </location>
</feature>
<evidence type="ECO:0000313" key="4">
    <source>
        <dbReference type="EMBL" id="GGY80547.1"/>
    </source>
</evidence>
<keyword evidence="5" id="KW-1185">Reference proteome</keyword>
<evidence type="ECO:0000259" key="3">
    <source>
        <dbReference type="PROSITE" id="PS51387"/>
    </source>
</evidence>
<keyword evidence="2" id="KW-0274">FAD</keyword>
<proteinExistence type="predicted"/>
<dbReference type="PROSITE" id="PS51387">
    <property type="entry name" value="FAD_PCMH"/>
    <property type="match status" value="1"/>
</dbReference>
<protein>
    <submittedName>
        <fullName evidence="4">Glycolate oxidase subunit GlcE</fullName>
    </submittedName>
</protein>
<dbReference type="InterPro" id="IPR016164">
    <property type="entry name" value="FAD-linked_Oxase-like_C"/>
</dbReference>
<dbReference type="PANTHER" id="PTHR11748">
    <property type="entry name" value="D-LACTATE DEHYDROGENASE"/>
    <property type="match status" value="1"/>
</dbReference>
<comment type="caution">
    <text evidence="4">The sequence shown here is derived from an EMBL/GenBank/DDBJ whole genome shotgun (WGS) entry which is preliminary data.</text>
</comment>
<dbReference type="PANTHER" id="PTHR11748:SF103">
    <property type="entry name" value="GLYCOLATE OXIDASE SUBUNIT GLCE"/>
    <property type="match status" value="1"/>
</dbReference>
<dbReference type="InterPro" id="IPR036318">
    <property type="entry name" value="FAD-bd_PCMH-like_sf"/>
</dbReference>
<dbReference type="SUPFAM" id="SSF56176">
    <property type="entry name" value="FAD-binding/transporter-associated domain-like"/>
    <property type="match status" value="1"/>
</dbReference>
<dbReference type="SUPFAM" id="SSF55103">
    <property type="entry name" value="FAD-linked oxidases, C-terminal domain"/>
    <property type="match status" value="1"/>
</dbReference>
<keyword evidence="1" id="KW-0285">Flavoprotein</keyword>
<dbReference type="Pfam" id="PF01565">
    <property type="entry name" value="FAD_binding_4"/>
    <property type="match status" value="1"/>
</dbReference>